<dbReference type="PRINTS" id="PR00412">
    <property type="entry name" value="EPOXHYDRLASE"/>
</dbReference>
<evidence type="ECO:0000313" key="3">
    <source>
        <dbReference type="EMBL" id="QIZ71098.1"/>
    </source>
</evidence>
<dbReference type="InterPro" id="IPR000073">
    <property type="entry name" value="AB_hydrolase_1"/>
</dbReference>
<evidence type="ECO:0000259" key="2">
    <source>
        <dbReference type="Pfam" id="PF00561"/>
    </source>
</evidence>
<dbReference type="InterPro" id="IPR051340">
    <property type="entry name" value="Haloalkane_dehalogenase"/>
</dbReference>
<keyword evidence="4" id="KW-1185">Reference proteome</keyword>
<protein>
    <submittedName>
        <fullName evidence="3">Alpha/beta fold hydrolase</fullName>
    </submittedName>
</protein>
<evidence type="ECO:0000313" key="4">
    <source>
        <dbReference type="Proteomes" id="UP000500857"/>
    </source>
</evidence>
<dbReference type="Pfam" id="PF00561">
    <property type="entry name" value="Abhydrolase_1"/>
    <property type="match status" value="1"/>
</dbReference>
<dbReference type="InterPro" id="IPR029058">
    <property type="entry name" value="AB_hydrolase_fold"/>
</dbReference>
<dbReference type="PANTHER" id="PTHR42977">
    <property type="entry name" value="HYDROLASE-RELATED"/>
    <property type="match status" value="1"/>
</dbReference>
<dbReference type="SUPFAM" id="SSF53474">
    <property type="entry name" value="alpha/beta-Hydrolases"/>
    <property type="match status" value="1"/>
</dbReference>
<dbReference type="InterPro" id="IPR000639">
    <property type="entry name" value="Epox_hydrolase-like"/>
</dbReference>
<dbReference type="AlphaFoldDB" id="A0A6H1TWV7"/>
<dbReference type="PANTHER" id="PTHR42977:SF3">
    <property type="entry name" value="AB HYDROLASE-1 DOMAIN-CONTAINING PROTEIN"/>
    <property type="match status" value="1"/>
</dbReference>
<dbReference type="GO" id="GO:0004301">
    <property type="term" value="F:epoxide hydrolase activity"/>
    <property type="evidence" value="ECO:0007669"/>
    <property type="project" value="TreeGrafter"/>
</dbReference>
<dbReference type="KEGG" id="oxy:HCG48_11370"/>
<proteinExistence type="predicted"/>
<evidence type="ECO:0000256" key="1">
    <source>
        <dbReference type="ARBA" id="ARBA00022801"/>
    </source>
</evidence>
<dbReference type="RefSeq" id="WP_168569253.1">
    <property type="nucleotide sequence ID" value="NZ_CP051167.1"/>
</dbReference>
<keyword evidence="1 3" id="KW-0378">Hydrolase</keyword>
<dbReference type="Gene3D" id="3.40.50.1820">
    <property type="entry name" value="alpha/beta hydrolase"/>
    <property type="match status" value="1"/>
</dbReference>
<organism evidence="3 4">
    <name type="scientific">Oxynema aestuarii AP17</name>
    <dbReference type="NCBI Taxonomy" id="2064643"/>
    <lineage>
        <taxon>Bacteria</taxon>
        <taxon>Bacillati</taxon>
        <taxon>Cyanobacteriota</taxon>
        <taxon>Cyanophyceae</taxon>
        <taxon>Oscillatoriophycideae</taxon>
        <taxon>Oscillatoriales</taxon>
        <taxon>Oscillatoriaceae</taxon>
        <taxon>Oxynema</taxon>
        <taxon>Oxynema aestuarii</taxon>
    </lineage>
</organism>
<name>A0A6H1TWV7_9CYAN</name>
<dbReference type="EMBL" id="CP051167">
    <property type="protein sequence ID" value="QIZ71098.1"/>
    <property type="molecule type" value="Genomic_DNA"/>
</dbReference>
<gene>
    <name evidence="3" type="ORF">HCG48_11370</name>
</gene>
<reference evidence="3 4" key="1">
    <citation type="submission" date="2020-04" db="EMBL/GenBank/DDBJ databases">
        <authorList>
            <person name="Basu S."/>
            <person name="Maruthanayagam V."/>
            <person name="Chakraborty S."/>
            <person name="Pramanik A."/>
            <person name="Mukherjee J."/>
            <person name="Brink B."/>
        </authorList>
    </citation>
    <scope>NUCLEOTIDE SEQUENCE [LARGE SCALE GENOMIC DNA]</scope>
    <source>
        <strain evidence="3 4">AP17</strain>
    </source>
</reference>
<sequence length="282" mass="31739">MKIEEKTIEIDGLKWFYRELEPLNPSDRPPVLLLHGLPSQGYSWTEVMPILAERGFRAIAPDWIGFGNSDQPSNSQFNYTPAAFLKALSGLIDAIDLDRFYLVVQGFLGSVGVQYALDNGDRVERLVMLNSPVLSSAQLPWKLRQLGLPFVGDMMTQDPLLVDRTLEGASGYGISEPDLDVYRKPFLTSSAAGRSLMTTIRRLDLKRTSAEIERGLREWEQPTLILWGLQDPWFSATDAEDLAKLLPNSERVNLPEAGHYAQEHWSEDVGEAIATFFKRQVV</sequence>
<dbReference type="PRINTS" id="PR00111">
    <property type="entry name" value="ABHYDROLASE"/>
</dbReference>
<accession>A0A6H1TWV7</accession>
<dbReference type="Proteomes" id="UP000500857">
    <property type="component" value="Chromosome"/>
</dbReference>
<feature type="domain" description="AB hydrolase-1" evidence="2">
    <location>
        <begin position="29"/>
        <end position="263"/>
    </location>
</feature>